<protein>
    <submittedName>
        <fullName evidence="2">Uncharacterized protein</fullName>
    </submittedName>
</protein>
<evidence type="ECO:0000256" key="1">
    <source>
        <dbReference type="SAM" id="MobiDB-lite"/>
    </source>
</evidence>
<sequence>MSQVQTVSETETEPTLKVTPEYQYPSTDHTKRAVESKIKLAPNETLTAHLLTHINSPTSTWETLSTLMRDPAYEEDGLCPASDLIAAIEASFEVFSAAQAELTKVWDPKSEFKLKKTPTQLHLKSLQYERFVKPKLEKGKGKDEVELSKRELRGWIMELIGAKDDVLEDLAKWRKAYGGV</sequence>
<keyword evidence="3" id="KW-1185">Reference proteome</keyword>
<accession>A0A9Q8UVU9</accession>
<feature type="region of interest" description="Disordered" evidence="1">
    <location>
        <begin position="1"/>
        <end position="22"/>
    </location>
</feature>
<dbReference type="Proteomes" id="UP000756132">
    <property type="component" value="Chromosome 12"/>
</dbReference>
<dbReference type="KEGG" id="ffu:CLAFUR5_13667"/>
<proteinExistence type="predicted"/>
<reference evidence="2" key="1">
    <citation type="submission" date="2021-12" db="EMBL/GenBank/DDBJ databases">
        <authorList>
            <person name="Zaccaron A."/>
            <person name="Stergiopoulos I."/>
        </authorList>
    </citation>
    <scope>NUCLEOTIDE SEQUENCE</scope>
    <source>
        <strain evidence="2">Race5_Kim</strain>
    </source>
</reference>
<reference evidence="2" key="2">
    <citation type="journal article" date="2022" name="Microb. Genom.">
        <title>A chromosome-scale genome assembly of the tomato pathogen Cladosporium fulvum reveals a compartmentalized genome architecture and the presence of a dispensable chromosome.</title>
        <authorList>
            <person name="Zaccaron A.Z."/>
            <person name="Chen L.H."/>
            <person name="Samaras A."/>
            <person name="Stergiopoulos I."/>
        </authorList>
    </citation>
    <scope>NUCLEOTIDE SEQUENCE</scope>
    <source>
        <strain evidence="2">Race5_Kim</strain>
    </source>
</reference>
<name>A0A9Q8UVU9_PASFU</name>
<dbReference type="AlphaFoldDB" id="A0A9Q8UVU9"/>
<dbReference type="RefSeq" id="XP_047768603.1">
    <property type="nucleotide sequence ID" value="XM_047912815.1"/>
</dbReference>
<evidence type="ECO:0000313" key="2">
    <source>
        <dbReference type="EMBL" id="UJO24237.1"/>
    </source>
</evidence>
<dbReference type="OrthoDB" id="10451734at2759"/>
<organism evidence="2 3">
    <name type="scientific">Passalora fulva</name>
    <name type="common">Tomato leaf mold</name>
    <name type="synonym">Cladosporium fulvum</name>
    <dbReference type="NCBI Taxonomy" id="5499"/>
    <lineage>
        <taxon>Eukaryota</taxon>
        <taxon>Fungi</taxon>
        <taxon>Dikarya</taxon>
        <taxon>Ascomycota</taxon>
        <taxon>Pezizomycotina</taxon>
        <taxon>Dothideomycetes</taxon>
        <taxon>Dothideomycetidae</taxon>
        <taxon>Mycosphaerellales</taxon>
        <taxon>Mycosphaerellaceae</taxon>
        <taxon>Fulvia</taxon>
    </lineage>
</organism>
<dbReference type="EMBL" id="CP090174">
    <property type="protein sequence ID" value="UJO24237.1"/>
    <property type="molecule type" value="Genomic_DNA"/>
</dbReference>
<gene>
    <name evidence="2" type="ORF">CLAFUR5_13667</name>
</gene>
<evidence type="ECO:0000313" key="3">
    <source>
        <dbReference type="Proteomes" id="UP000756132"/>
    </source>
</evidence>
<dbReference type="GeneID" id="71993545"/>